<evidence type="ECO:0000256" key="1">
    <source>
        <dbReference type="SAM" id="MobiDB-lite"/>
    </source>
</evidence>
<feature type="transmembrane region" description="Helical" evidence="2">
    <location>
        <begin position="377"/>
        <end position="396"/>
    </location>
</feature>
<evidence type="ECO:0000313" key="4">
    <source>
        <dbReference type="Proteomes" id="UP000466442"/>
    </source>
</evidence>
<feature type="transmembrane region" description="Helical" evidence="2">
    <location>
        <begin position="233"/>
        <end position="249"/>
    </location>
</feature>
<dbReference type="OrthoDB" id="2149840at2759"/>
<feature type="transmembrane region" description="Helical" evidence="2">
    <location>
        <begin position="298"/>
        <end position="316"/>
    </location>
</feature>
<dbReference type="AlphaFoldDB" id="A0A8S9XFA9"/>
<feature type="transmembrane region" description="Helical" evidence="2">
    <location>
        <begin position="562"/>
        <end position="580"/>
    </location>
</feature>
<comment type="caution">
    <text evidence="3">The sequence shown here is derived from an EMBL/GenBank/DDBJ whole genome shotgun (WGS) entry which is preliminary data.</text>
</comment>
<accession>A0A8S9XFA9</accession>
<protein>
    <recommendedName>
        <fullName evidence="5">DUF5009 domain-containing protein</fullName>
    </recommendedName>
</protein>
<keyword evidence="2" id="KW-0472">Membrane</keyword>
<dbReference type="PANTHER" id="PTHR31061:SF24">
    <property type="entry name" value="LD22376P"/>
    <property type="match status" value="1"/>
</dbReference>
<evidence type="ECO:0000256" key="2">
    <source>
        <dbReference type="SAM" id="Phobius"/>
    </source>
</evidence>
<dbReference type="PANTHER" id="PTHR31061">
    <property type="entry name" value="LD22376P"/>
    <property type="match status" value="1"/>
</dbReference>
<evidence type="ECO:0000313" key="3">
    <source>
        <dbReference type="EMBL" id="KAF6207653.1"/>
    </source>
</evidence>
<feature type="transmembrane region" description="Helical" evidence="2">
    <location>
        <begin position="269"/>
        <end position="286"/>
    </location>
</feature>
<reference evidence="3" key="1">
    <citation type="journal article" date="2021" name="Mol. Ecol. Resour.">
        <title>Apolygus lucorum genome provides insights into omnivorousness and mesophyll feeding.</title>
        <authorList>
            <person name="Liu Y."/>
            <person name="Liu H."/>
            <person name="Wang H."/>
            <person name="Huang T."/>
            <person name="Liu B."/>
            <person name="Yang B."/>
            <person name="Yin L."/>
            <person name="Li B."/>
            <person name="Zhang Y."/>
            <person name="Zhang S."/>
            <person name="Jiang F."/>
            <person name="Zhang X."/>
            <person name="Ren Y."/>
            <person name="Wang B."/>
            <person name="Wang S."/>
            <person name="Lu Y."/>
            <person name="Wu K."/>
            <person name="Fan W."/>
            <person name="Wang G."/>
        </authorList>
    </citation>
    <scope>NUCLEOTIDE SEQUENCE</scope>
    <source>
        <strain evidence="3">12Hb</strain>
    </source>
</reference>
<evidence type="ECO:0008006" key="5">
    <source>
        <dbReference type="Google" id="ProtNLM"/>
    </source>
</evidence>
<keyword evidence="2" id="KW-1133">Transmembrane helix</keyword>
<sequence length="618" mass="68811">MSTGPSRLEETVRQINSSDWGVNYSPRTSPRKMADDATMCDGFRKPMLLDQACLLVHNAMGHDVHVSNVTSECHGCLPQQLMEVSPYSTKSVIVSTIYSTVMKFSTNGKSFQSTYSFGQHGKYKLDVFGPNNVTLTEQSPADYVYAPLWILVGLIVLAAILAGIIWRILRLERVALYLPQSFQPPPNVLIRNAQEEDLGGGGSRQRSGDSSPLVPTPPILIEKTKERTASLDVFRGITITLMMFVNYGGGKYAIFEHSAWNGLTFADVVFPWFAWIMGVSLALSVQSQLRNSISRKKVFVKILLRSLLLIALGIVLNSFKNNDITRLRIPGVLQRLGLAFLIVGTLEAFLMTPQNLITILQGRAQWVSDVIYGWKQWIIMMCIVLVHTLVVMFAQVEGCPRGYVGPGGLDMQGKAVNCTGGITGLIDRAVFGPKHIYQHPTSSHVYHTTMPFDPEGLFGTLTTAFNIFLGVCAGRILMVYSSSLQRNVRWLAFSVICAGVTFILISFSKDGGIIPINKNLWSLSFVLSTSSMAFALFTFLYTNIDEKKYWSGSPFRQVGRNAIFLYIGHIVTKNTFPWNWSPIDHTTHAQALWMNAWSTLLWVVVAIIMECCNIFITI</sequence>
<feature type="transmembrane region" description="Helical" evidence="2">
    <location>
        <begin position="490"/>
        <end position="508"/>
    </location>
</feature>
<proteinExistence type="predicted"/>
<gene>
    <name evidence="3" type="ORF">GE061_016100</name>
</gene>
<feature type="transmembrane region" description="Helical" evidence="2">
    <location>
        <begin position="336"/>
        <end position="357"/>
    </location>
</feature>
<feature type="transmembrane region" description="Helical" evidence="2">
    <location>
        <begin position="148"/>
        <end position="169"/>
    </location>
</feature>
<feature type="region of interest" description="Disordered" evidence="1">
    <location>
        <begin position="197"/>
        <end position="217"/>
    </location>
</feature>
<organism evidence="3 4">
    <name type="scientific">Apolygus lucorum</name>
    <name type="common">Small green plant bug</name>
    <name type="synonym">Lygocoris lucorum</name>
    <dbReference type="NCBI Taxonomy" id="248454"/>
    <lineage>
        <taxon>Eukaryota</taxon>
        <taxon>Metazoa</taxon>
        <taxon>Ecdysozoa</taxon>
        <taxon>Arthropoda</taxon>
        <taxon>Hexapoda</taxon>
        <taxon>Insecta</taxon>
        <taxon>Pterygota</taxon>
        <taxon>Neoptera</taxon>
        <taxon>Paraneoptera</taxon>
        <taxon>Hemiptera</taxon>
        <taxon>Heteroptera</taxon>
        <taxon>Panheteroptera</taxon>
        <taxon>Cimicomorpha</taxon>
        <taxon>Miridae</taxon>
        <taxon>Mirini</taxon>
        <taxon>Apolygus</taxon>
    </lineage>
</organism>
<dbReference type="EMBL" id="WIXP02000007">
    <property type="protein sequence ID" value="KAF6207653.1"/>
    <property type="molecule type" value="Genomic_DNA"/>
</dbReference>
<feature type="transmembrane region" description="Helical" evidence="2">
    <location>
        <begin position="457"/>
        <end position="478"/>
    </location>
</feature>
<name>A0A8S9XFA9_APOLU</name>
<keyword evidence="4" id="KW-1185">Reference proteome</keyword>
<keyword evidence="2" id="KW-0812">Transmembrane</keyword>
<dbReference type="Proteomes" id="UP000466442">
    <property type="component" value="Unassembled WGS sequence"/>
</dbReference>
<feature type="transmembrane region" description="Helical" evidence="2">
    <location>
        <begin position="520"/>
        <end position="541"/>
    </location>
</feature>
<feature type="transmembrane region" description="Helical" evidence="2">
    <location>
        <begin position="592"/>
        <end position="616"/>
    </location>
</feature>